<dbReference type="AlphaFoldDB" id="N9VEQ8"/>
<accession>N9VEQ8</accession>
<evidence type="ECO:0000313" key="3">
    <source>
        <dbReference type="Proteomes" id="UP000023775"/>
    </source>
</evidence>
<sequence>MKILNNENNLATFLKGIREREVIIVSAFASGTENIVDLLLDCGNRLELLVGTINSFSSPDFFEYCKNIENDNFSLSVDFRYQNSVHWKLYLIKPATVIIGSANFTNTGLSLKRDTCVVIENKALLENYMEELATMKSSSDVVSCNQRRFHNDLQKYRENHRRIQAGRARSVQASNGDEWLSEEENQLIPVFIWDSRHTKATIEEAHELLKEDSDEGSASMLRDFFTYACNESNLPYSQGDLVLCMNSNGSYADFYSFDRILYEDGLNYIYSYKQKRYTRPFRLSNEIKREIKNRVNDWFKREVTELGRTEIQDLIKSANKALQRTSR</sequence>
<evidence type="ECO:0000313" key="2">
    <source>
        <dbReference type="EMBL" id="ENY73717.1"/>
    </source>
</evidence>
<dbReference type="OrthoDB" id="6790784at2"/>
<keyword evidence="3" id="KW-1185">Reference proteome</keyword>
<reference evidence="2 3" key="1">
    <citation type="journal article" date="2013" name="Genome Announc.">
        <title>Draft Genome Sequence of the Aeromonas diversa Type Strain.</title>
        <authorList>
            <person name="Farfan M."/>
            <person name="Spataro N."/>
            <person name="Sanglas A."/>
            <person name="Albarral V."/>
            <person name="Loren J.G."/>
            <person name="Bosch E."/>
            <person name="Fuste M.C."/>
        </authorList>
    </citation>
    <scope>NUCLEOTIDE SEQUENCE [LARGE SCALE GENOMIC DNA]</scope>
    <source>
        <strain evidence="2 3">2478-85</strain>
    </source>
</reference>
<evidence type="ECO:0000259" key="1">
    <source>
        <dbReference type="PROSITE" id="PS50035"/>
    </source>
</evidence>
<dbReference type="Gene3D" id="3.30.870.10">
    <property type="entry name" value="Endonuclease Chain A"/>
    <property type="match status" value="1"/>
</dbReference>
<dbReference type="SUPFAM" id="SSF56024">
    <property type="entry name" value="Phospholipase D/nuclease"/>
    <property type="match status" value="1"/>
</dbReference>
<gene>
    <name evidence="2" type="ORF">G114_01644</name>
</gene>
<name>N9VEQ8_9GAMM</name>
<comment type="caution">
    <text evidence="2">The sequence shown here is derived from an EMBL/GenBank/DDBJ whole genome shotgun (WGS) entry which is preliminary data.</text>
</comment>
<dbReference type="PROSITE" id="PS50035">
    <property type="entry name" value="PLD"/>
    <property type="match status" value="1"/>
</dbReference>
<dbReference type="Pfam" id="PF13091">
    <property type="entry name" value="PLDc_2"/>
    <property type="match status" value="1"/>
</dbReference>
<feature type="domain" description="PLD phosphodiesterase" evidence="1">
    <location>
        <begin position="81"/>
        <end position="108"/>
    </location>
</feature>
<dbReference type="Proteomes" id="UP000023775">
    <property type="component" value="Unassembled WGS sequence"/>
</dbReference>
<dbReference type="InterPro" id="IPR001736">
    <property type="entry name" value="PLipase_D/transphosphatidylase"/>
</dbReference>
<dbReference type="CDD" id="cd09117">
    <property type="entry name" value="PLDc_Bfil_DEXD_like"/>
    <property type="match status" value="1"/>
</dbReference>
<organism evidence="2 3">
    <name type="scientific">Aeromonas diversa CDC 2478-85</name>
    <dbReference type="NCBI Taxonomy" id="1268237"/>
    <lineage>
        <taxon>Bacteria</taxon>
        <taxon>Pseudomonadati</taxon>
        <taxon>Pseudomonadota</taxon>
        <taxon>Gammaproteobacteria</taxon>
        <taxon>Aeromonadales</taxon>
        <taxon>Aeromonadaceae</taxon>
        <taxon>Aeromonas</taxon>
    </lineage>
</organism>
<protein>
    <recommendedName>
        <fullName evidence="1">PLD phosphodiesterase domain-containing protein</fullName>
    </recommendedName>
</protein>
<proteinExistence type="predicted"/>
<dbReference type="GO" id="GO:0006793">
    <property type="term" value="P:phosphorus metabolic process"/>
    <property type="evidence" value="ECO:0007669"/>
    <property type="project" value="UniProtKB-ARBA"/>
</dbReference>
<dbReference type="InterPro" id="IPR025202">
    <property type="entry name" value="PLD-like_dom"/>
</dbReference>
<dbReference type="EMBL" id="APVG01000002">
    <property type="protein sequence ID" value="ENY73717.1"/>
    <property type="molecule type" value="Genomic_DNA"/>
</dbReference>
<dbReference type="GO" id="GO:0003824">
    <property type="term" value="F:catalytic activity"/>
    <property type="evidence" value="ECO:0007669"/>
    <property type="project" value="InterPro"/>
</dbReference>